<sequence length="432" mass="47872">MWTVKNPDGQDDHRRDPSRGLDPPAQHGVPAPAQVPPTSTGGRRYHYLDNLKLLLIVLVVVHHASQPYGPADWWYFEGDDQEPLLGTLSMVSGAFRMALFFLISAFLIPPAFDGKGGRRFVADRFKRFVPPILVGFFVLVPVLMYAYYLNFRDLPPMGFLDYYTGVYLGMGDEPAGWTGPIWPDRQFAHLWFLQHLLCYVLLYAAWRWIADRFRPAGRDARRAAPRSTPQAVGTGAIVAFTAVIALATFALRVFYPVDQWVPMLEFIQTEPADMAQYGFFFLAGVLAYRRGWLEAIPARAGYAWLAVALVLSGAHFAAGGRLDALYAMGGFNAGNLLWSTVETTICVGLSVGLLVVFREWADRPNRLLTALAPLTFTVYVLHVPLVVGLQYAMAAVPVGAPAKFAVVSVAATVASFAAGWLVRKTPYLRRLI</sequence>
<dbReference type="PANTHER" id="PTHR36927:SF1">
    <property type="entry name" value="MDO-LIKE PROTEIN"/>
    <property type="match status" value="1"/>
</dbReference>
<keyword evidence="4" id="KW-0808">Transferase</keyword>
<feature type="transmembrane region" description="Helical" evidence="2">
    <location>
        <begin position="84"/>
        <end position="108"/>
    </location>
</feature>
<evidence type="ECO:0000256" key="1">
    <source>
        <dbReference type="SAM" id="MobiDB-lite"/>
    </source>
</evidence>
<dbReference type="Proteomes" id="UP001595847">
    <property type="component" value="Unassembled WGS sequence"/>
</dbReference>
<dbReference type="InterPro" id="IPR002656">
    <property type="entry name" value="Acyl_transf_3_dom"/>
</dbReference>
<feature type="domain" description="Acyltransferase 3" evidence="3">
    <location>
        <begin position="46"/>
        <end position="418"/>
    </location>
</feature>
<dbReference type="EMBL" id="JBHSBH010000009">
    <property type="protein sequence ID" value="MFC3997190.1"/>
    <property type="molecule type" value="Genomic_DNA"/>
</dbReference>
<evidence type="ECO:0000256" key="2">
    <source>
        <dbReference type="SAM" id="Phobius"/>
    </source>
</evidence>
<keyword evidence="4" id="KW-0012">Acyltransferase</keyword>
<feature type="transmembrane region" description="Helical" evidence="2">
    <location>
        <begin position="231"/>
        <end position="254"/>
    </location>
</feature>
<organism evidence="4 5">
    <name type="scientific">Nocardiopsis sediminis</name>
    <dbReference type="NCBI Taxonomy" id="1778267"/>
    <lineage>
        <taxon>Bacteria</taxon>
        <taxon>Bacillati</taxon>
        <taxon>Actinomycetota</taxon>
        <taxon>Actinomycetes</taxon>
        <taxon>Streptosporangiales</taxon>
        <taxon>Nocardiopsidaceae</taxon>
        <taxon>Nocardiopsis</taxon>
    </lineage>
</organism>
<evidence type="ECO:0000313" key="5">
    <source>
        <dbReference type="Proteomes" id="UP001595847"/>
    </source>
</evidence>
<feature type="region of interest" description="Disordered" evidence="1">
    <location>
        <begin position="1"/>
        <end position="40"/>
    </location>
</feature>
<comment type="caution">
    <text evidence="4">The sequence shown here is derived from an EMBL/GenBank/DDBJ whole genome shotgun (WGS) entry which is preliminary data.</text>
</comment>
<feature type="transmembrane region" description="Helical" evidence="2">
    <location>
        <begin position="274"/>
        <end position="289"/>
    </location>
</feature>
<accession>A0ABV8FMB0</accession>
<gene>
    <name evidence="4" type="ORF">ACFOVU_14750</name>
</gene>
<proteinExistence type="predicted"/>
<evidence type="ECO:0000313" key="4">
    <source>
        <dbReference type="EMBL" id="MFC3997190.1"/>
    </source>
</evidence>
<evidence type="ECO:0000259" key="3">
    <source>
        <dbReference type="Pfam" id="PF01757"/>
    </source>
</evidence>
<dbReference type="Pfam" id="PF01757">
    <property type="entry name" value="Acyl_transf_3"/>
    <property type="match status" value="1"/>
</dbReference>
<feature type="transmembrane region" description="Helical" evidence="2">
    <location>
        <begin position="128"/>
        <end position="148"/>
    </location>
</feature>
<name>A0ABV8FMB0_9ACTN</name>
<keyword evidence="2" id="KW-0472">Membrane</keyword>
<feature type="transmembrane region" description="Helical" evidence="2">
    <location>
        <begin position="301"/>
        <end position="318"/>
    </location>
</feature>
<keyword evidence="5" id="KW-1185">Reference proteome</keyword>
<dbReference type="GO" id="GO:0016746">
    <property type="term" value="F:acyltransferase activity"/>
    <property type="evidence" value="ECO:0007669"/>
    <property type="project" value="UniProtKB-KW"/>
</dbReference>
<feature type="compositionally biased region" description="Basic and acidic residues" evidence="1">
    <location>
        <begin position="8"/>
        <end position="19"/>
    </location>
</feature>
<feature type="transmembrane region" description="Helical" evidence="2">
    <location>
        <begin position="369"/>
        <end position="392"/>
    </location>
</feature>
<dbReference type="InterPro" id="IPR050623">
    <property type="entry name" value="Glucan_succinyl_AcylTrfase"/>
</dbReference>
<feature type="transmembrane region" description="Helical" evidence="2">
    <location>
        <begin position="338"/>
        <end position="357"/>
    </location>
</feature>
<protein>
    <submittedName>
        <fullName evidence="4">Acyltransferase family protein</fullName>
    </submittedName>
</protein>
<keyword evidence="2" id="KW-0812">Transmembrane</keyword>
<reference evidence="5" key="1">
    <citation type="journal article" date="2019" name="Int. J. Syst. Evol. Microbiol.">
        <title>The Global Catalogue of Microorganisms (GCM) 10K type strain sequencing project: providing services to taxonomists for standard genome sequencing and annotation.</title>
        <authorList>
            <consortium name="The Broad Institute Genomics Platform"/>
            <consortium name="The Broad Institute Genome Sequencing Center for Infectious Disease"/>
            <person name="Wu L."/>
            <person name="Ma J."/>
        </authorList>
    </citation>
    <scope>NUCLEOTIDE SEQUENCE [LARGE SCALE GENOMIC DNA]</scope>
    <source>
        <strain evidence="5">TBRC 1826</strain>
    </source>
</reference>
<keyword evidence="2" id="KW-1133">Transmembrane helix</keyword>
<dbReference type="PANTHER" id="PTHR36927">
    <property type="entry name" value="BLR4337 PROTEIN"/>
    <property type="match status" value="1"/>
</dbReference>
<feature type="transmembrane region" description="Helical" evidence="2">
    <location>
        <begin position="190"/>
        <end position="210"/>
    </location>
</feature>
<feature type="transmembrane region" description="Helical" evidence="2">
    <location>
        <begin position="404"/>
        <end position="422"/>
    </location>
</feature>
<feature type="transmembrane region" description="Helical" evidence="2">
    <location>
        <begin position="47"/>
        <end position="64"/>
    </location>
</feature>